<evidence type="ECO:0000313" key="1">
    <source>
        <dbReference type="EMBL" id="MPN11754.1"/>
    </source>
</evidence>
<gene>
    <name evidence="1" type="ORF">SDC9_159062</name>
</gene>
<organism evidence="1">
    <name type="scientific">bioreactor metagenome</name>
    <dbReference type="NCBI Taxonomy" id="1076179"/>
    <lineage>
        <taxon>unclassified sequences</taxon>
        <taxon>metagenomes</taxon>
        <taxon>ecological metagenomes</taxon>
    </lineage>
</organism>
<dbReference type="EMBL" id="VSSQ01058007">
    <property type="protein sequence ID" value="MPN11754.1"/>
    <property type="molecule type" value="Genomic_DNA"/>
</dbReference>
<protein>
    <submittedName>
        <fullName evidence="1">Uncharacterized protein</fullName>
    </submittedName>
</protein>
<sequence length="181" mass="19499">MQVSGRMVVAHTIHQMFQTIASQQWFACDEAQLANGPIGREMPLSTDTGEGCHGAVARNEIETLTIDTDGAGFAFQRNGGGQRSTVPFHVAAFQQVVAWTIVGIGQCQTVVQVAHVGCAIAKLIRQLRTQPDALAKARRCVDVCGIESVGHISTSVSILSFQQIGSTPKCQRKNPDRLNIE</sequence>
<name>A0A645FGZ4_9ZZZZ</name>
<comment type="caution">
    <text evidence="1">The sequence shown here is derived from an EMBL/GenBank/DDBJ whole genome shotgun (WGS) entry which is preliminary data.</text>
</comment>
<reference evidence="1" key="1">
    <citation type="submission" date="2019-08" db="EMBL/GenBank/DDBJ databases">
        <authorList>
            <person name="Kucharzyk K."/>
            <person name="Murdoch R.W."/>
            <person name="Higgins S."/>
            <person name="Loffler F."/>
        </authorList>
    </citation>
    <scope>NUCLEOTIDE SEQUENCE</scope>
</reference>
<dbReference type="AlphaFoldDB" id="A0A645FGZ4"/>
<accession>A0A645FGZ4</accession>
<proteinExistence type="predicted"/>